<dbReference type="EMBL" id="FOQY01000005">
    <property type="protein sequence ID" value="SFI83024.1"/>
    <property type="molecule type" value="Genomic_DNA"/>
</dbReference>
<dbReference type="AlphaFoldDB" id="A0A1I3LE14"/>
<organism evidence="1 2">
    <name type="scientific">Streptosporangium canum</name>
    <dbReference type="NCBI Taxonomy" id="324952"/>
    <lineage>
        <taxon>Bacteria</taxon>
        <taxon>Bacillati</taxon>
        <taxon>Actinomycetota</taxon>
        <taxon>Actinomycetes</taxon>
        <taxon>Streptosporangiales</taxon>
        <taxon>Streptosporangiaceae</taxon>
        <taxon>Streptosporangium</taxon>
    </lineage>
</organism>
<reference evidence="2" key="1">
    <citation type="submission" date="2016-10" db="EMBL/GenBank/DDBJ databases">
        <authorList>
            <person name="Varghese N."/>
            <person name="Submissions S."/>
        </authorList>
    </citation>
    <scope>NUCLEOTIDE SEQUENCE [LARGE SCALE GENOMIC DNA]</scope>
    <source>
        <strain evidence="2">CGMCC 4.2126</strain>
    </source>
</reference>
<accession>A0A1I3LE14</accession>
<gene>
    <name evidence="1" type="ORF">SAMN05216275_105111</name>
</gene>
<protein>
    <submittedName>
        <fullName evidence="1">Uncharacterized protein</fullName>
    </submittedName>
</protein>
<dbReference type="Proteomes" id="UP000199111">
    <property type="component" value="Unassembled WGS sequence"/>
</dbReference>
<sequence>MIKSACPGSGRRAGGQVKRLRSGCKTSAWVRPGGCLRRNRKFQPVRVGIPGCSRGEDVNPQVYFHWAEGNPVMALLGYLVLGGGDVPPLTREILRRAEPRLDRRPQVHVG</sequence>
<keyword evidence="2" id="KW-1185">Reference proteome</keyword>
<name>A0A1I3LE14_9ACTN</name>
<evidence type="ECO:0000313" key="2">
    <source>
        <dbReference type="Proteomes" id="UP000199111"/>
    </source>
</evidence>
<proteinExistence type="predicted"/>
<evidence type="ECO:0000313" key="1">
    <source>
        <dbReference type="EMBL" id="SFI83024.1"/>
    </source>
</evidence>